<protein>
    <submittedName>
        <fullName evidence="2">DUF192 domain-containing protein</fullName>
    </submittedName>
</protein>
<evidence type="ECO:0000256" key="1">
    <source>
        <dbReference type="SAM" id="SignalP"/>
    </source>
</evidence>
<dbReference type="Proteomes" id="UP001222770">
    <property type="component" value="Unassembled WGS sequence"/>
</dbReference>
<dbReference type="PROSITE" id="PS51257">
    <property type="entry name" value="PROKAR_LIPOPROTEIN"/>
    <property type="match status" value="1"/>
</dbReference>
<name>A0ABT6CDX5_9SPHN</name>
<keyword evidence="1" id="KW-0732">Signal</keyword>
<dbReference type="InterPro" id="IPR038695">
    <property type="entry name" value="Saro_0823-like_sf"/>
</dbReference>
<evidence type="ECO:0000313" key="2">
    <source>
        <dbReference type="EMBL" id="MDF8332121.1"/>
    </source>
</evidence>
<dbReference type="PANTHER" id="PTHR37953">
    <property type="entry name" value="UPF0127 PROTEIN MJ1496"/>
    <property type="match status" value="1"/>
</dbReference>
<comment type="caution">
    <text evidence="2">The sequence shown here is derived from an EMBL/GenBank/DDBJ whole genome shotgun (WGS) entry which is preliminary data.</text>
</comment>
<dbReference type="RefSeq" id="WP_277275281.1">
    <property type="nucleotide sequence ID" value="NZ_JAROCY010000002.1"/>
</dbReference>
<dbReference type="PANTHER" id="PTHR37953:SF1">
    <property type="entry name" value="UPF0127 PROTEIN MJ1496"/>
    <property type="match status" value="1"/>
</dbReference>
<feature type="chain" id="PRO_5046469241" evidence="1">
    <location>
        <begin position="28"/>
        <end position="169"/>
    </location>
</feature>
<keyword evidence="3" id="KW-1185">Reference proteome</keyword>
<sequence length="169" mass="17692">MKMWTRIARRSGAIACAIGLVACSPVAADAGTKAPAKAAAAAVHPVSGLKVIPLSVATASGVHRFKVEVAATFEEQEKGLMFRTAMGADEGMIFPMDPPRRTAFWMRNTVIGLDIIFIGADHRVLNVAANAVPYDETPLPSAGNAAGVLELNAGRAAQIGLKPGDKVEW</sequence>
<dbReference type="EMBL" id="JAROCY010000002">
    <property type="protein sequence ID" value="MDF8332121.1"/>
    <property type="molecule type" value="Genomic_DNA"/>
</dbReference>
<reference evidence="2 3" key="1">
    <citation type="submission" date="2023-03" db="EMBL/GenBank/DDBJ databases">
        <title>Novosphingobium cyanobacteriorum sp. nov., isolated from a eutrophic reservoir during the Microcystis bloom period.</title>
        <authorList>
            <person name="Kang M."/>
            <person name="Le V."/>
            <person name="Ko S.-R."/>
            <person name="Lee S.-A."/>
            <person name="Ahn C.-Y."/>
        </authorList>
    </citation>
    <scope>NUCLEOTIDE SEQUENCE [LARGE SCALE GENOMIC DNA]</scope>
    <source>
        <strain evidence="2 3">HBC54</strain>
    </source>
</reference>
<dbReference type="Pfam" id="PF02643">
    <property type="entry name" value="DUF192"/>
    <property type="match status" value="1"/>
</dbReference>
<proteinExistence type="predicted"/>
<dbReference type="Gene3D" id="2.60.120.1140">
    <property type="entry name" value="Protein of unknown function DUF192"/>
    <property type="match status" value="1"/>
</dbReference>
<accession>A0ABT6CDX5</accession>
<evidence type="ECO:0000313" key="3">
    <source>
        <dbReference type="Proteomes" id="UP001222770"/>
    </source>
</evidence>
<feature type="signal peptide" evidence="1">
    <location>
        <begin position="1"/>
        <end position="27"/>
    </location>
</feature>
<gene>
    <name evidence="2" type="ORF">POM99_02805</name>
</gene>
<dbReference type="InterPro" id="IPR003795">
    <property type="entry name" value="DUF192"/>
</dbReference>
<organism evidence="2 3">
    <name type="scientific">Novosphingobium cyanobacteriorum</name>
    <dbReference type="NCBI Taxonomy" id="3024215"/>
    <lineage>
        <taxon>Bacteria</taxon>
        <taxon>Pseudomonadati</taxon>
        <taxon>Pseudomonadota</taxon>
        <taxon>Alphaproteobacteria</taxon>
        <taxon>Sphingomonadales</taxon>
        <taxon>Sphingomonadaceae</taxon>
        <taxon>Novosphingobium</taxon>
    </lineage>
</organism>